<dbReference type="InterPro" id="IPR019675">
    <property type="entry name" value="DUF2550"/>
</dbReference>
<keyword evidence="1" id="KW-0472">Membrane</keyword>
<keyword evidence="1" id="KW-0812">Transmembrane</keyword>
<evidence type="ECO:0000313" key="2">
    <source>
        <dbReference type="EMBL" id="MFC6870467.1"/>
    </source>
</evidence>
<sequence>MEITLVVIGLLTAIVAVLAWVAIRWRRVLRAGGINVALRWNDEQDDLGWHLGIGRYQGERFVWFRVLSLRRGPDRVLYREGLRIAQRREPAGSEVYALPSGASVLRCESSRGDSIEIAMATGALTGFLSWLESAPPGRQVRRAS</sequence>
<feature type="transmembrane region" description="Helical" evidence="1">
    <location>
        <begin position="6"/>
        <end position="23"/>
    </location>
</feature>
<protein>
    <submittedName>
        <fullName evidence="2">DUF2550 domain-containing protein</fullName>
    </submittedName>
</protein>
<evidence type="ECO:0000313" key="3">
    <source>
        <dbReference type="Proteomes" id="UP001596337"/>
    </source>
</evidence>
<evidence type="ECO:0000256" key="1">
    <source>
        <dbReference type="SAM" id="Phobius"/>
    </source>
</evidence>
<dbReference type="EMBL" id="JBHSXX010000001">
    <property type="protein sequence ID" value="MFC6870467.1"/>
    <property type="molecule type" value="Genomic_DNA"/>
</dbReference>
<proteinExistence type="predicted"/>
<dbReference type="RefSeq" id="WP_345401732.1">
    <property type="nucleotide sequence ID" value="NZ_BAABLA010000107.1"/>
</dbReference>
<name>A0ABW2C7J3_9PSEU</name>
<dbReference type="Pfam" id="PF10739">
    <property type="entry name" value="DUF2550"/>
    <property type="match status" value="1"/>
</dbReference>
<accession>A0ABW2C7J3</accession>
<keyword evidence="3" id="KW-1185">Reference proteome</keyword>
<comment type="caution">
    <text evidence="2">The sequence shown here is derived from an EMBL/GenBank/DDBJ whole genome shotgun (WGS) entry which is preliminary data.</text>
</comment>
<organism evidence="2 3">
    <name type="scientific">Haloechinothrix salitolerans</name>
    <dbReference type="NCBI Taxonomy" id="926830"/>
    <lineage>
        <taxon>Bacteria</taxon>
        <taxon>Bacillati</taxon>
        <taxon>Actinomycetota</taxon>
        <taxon>Actinomycetes</taxon>
        <taxon>Pseudonocardiales</taxon>
        <taxon>Pseudonocardiaceae</taxon>
        <taxon>Haloechinothrix</taxon>
    </lineage>
</organism>
<keyword evidence="1" id="KW-1133">Transmembrane helix</keyword>
<dbReference type="Proteomes" id="UP001596337">
    <property type="component" value="Unassembled WGS sequence"/>
</dbReference>
<reference evidence="3" key="1">
    <citation type="journal article" date="2019" name="Int. J. Syst. Evol. Microbiol.">
        <title>The Global Catalogue of Microorganisms (GCM) 10K type strain sequencing project: providing services to taxonomists for standard genome sequencing and annotation.</title>
        <authorList>
            <consortium name="The Broad Institute Genomics Platform"/>
            <consortium name="The Broad Institute Genome Sequencing Center for Infectious Disease"/>
            <person name="Wu L."/>
            <person name="Ma J."/>
        </authorList>
    </citation>
    <scope>NUCLEOTIDE SEQUENCE [LARGE SCALE GENOMIC DNA]</scope>
    <source>
        <strain evidence="3">KCTC 32255</strain>
    </source>
</reference>
<gene>
    <name evidence="2" type="ORF">ACFQGD_25360</name>
</gene>